<proteinExistence type="predicted"/>
<organism evidence="1 2">
    <name type="scientific">Methylobacterium organophilum</name>
    <dbReference type="NCBI Taxonomy" id="410"/>
    <lineage>
        <taxon>Bacteria</taxon>
        <taxon>Pseudomonadati</taxon>
        <taxon>Pseudomonadota</taxon>
        <taxon>Alphaproteobacteria</taxon>
        <taxon>Hyphomicrobiales</taxon>
        <taxon>Methylobacteriaceae</taxon>
        <taxon>Methylobacterium</taxon>
    </lineage>
</organism>
<dbReference type="InterPro" id="IPR025267">
    <property type="entry name" value="ORF017-like"/>
</dbReference>
<dbReference type="RefSeq" id="WP_238315026.1">
    <property type="nucleotide sequence ID" value="NZ_BPQV01000021.1"/>
</dbReference>
<evidence type="ECO:0000313" key="1">
    <source>
        <dbReference type="EMBL" id="GJE29803.1"/>
    </source>
</evidence>
<dbReference type="Pfam" id="PF13252">
    <property type="entry name" value="Phage_capsid_3"/>
    <property type="match status" value="1"/>
</dbReference>
<dbReference type="NCBIfam" id="TIGR04387">
    <property type="entry name" value="capsid_maj_N4"/>
    <property type="match status" value="1"/>
</dbReference>
<reference evidence="1" key="1">
    <citation type="journal article" date="2021" name="Front. Microbiol.">
        <title>Comprehensive Comparative Genomics and Phenotyping of Methylobacterium Species.</title>
        <authorList>
            <person name="Alessa O."/>
            <person name="Ogura Y."/>
            <person name="Fujitani Y."/>
            <person name="Takami H."/>
            <person name="Hayashi T."/>
            <person name="Sahin N."/>
            <person name="Tani A."/>
        </authorList>
    </citation>
    <scope>NUCLEOTIDE SEQUENCE</scope>
    <source>
        <strain evidence="1">NBRC 15689</strain>
    </source>
</reference>
<accession>A0ABQ4TEU6</accession>
<sequence>MSFTSFGIGDPMAVKLWSKKLATEANKSIDIDPLVGQSDGSIIQEKTEAKKGNGDQITFGLRMQLKGDGFTSDDVAEGNGEQLGTNSDKVTIDELGHVVGVKSDNTIDAQRVPFNLREQARAGIADWFQTRRAKIFFAHVCGYTPVNALPAKNAKKYSGNNLVTAPSVGRIFRPNGRANDAALVAGDIFTLDLIDKAVELAKTGGAAGKVMIRPVVINGEKVYVMYLHSTQVTSLRTNTATGQWLDIQKAAMAGMESSKSPIYSGALGKYNGVILREAQDVTQGVSVDGNSAVPNTRRAVLLGAQAATIAYGKASGESRYRWNEELYDHKRNLEVSAWAIWGMKKTTYNGDDFGTLVIPTYAAPVG</sequence>
<reference evidence="1" key="2">
    <citation type="submission" date="2021-08" db="EMBL/GenBank/DDBJ databases">
        <authorList>
            <person name="Tani A."/>
            <person name="Ola A."/>
            <person name="Ogura Y."/>
            <person name="Katsura K."/>
            <person name="Hayashi T."/>
        </authorList>
    </citation>
    <scope>NUCLEOTIDE SEQUENCE</scope>
    <source>
        <strain evidence="1">NBRC 15689</strain>
    </source>
</reference>
<comment type="caution">
    <text evidence="1">The sequence shown here is derived from an EMBL/GenBank/DDBJ whole genome shotgun (WGS) entry which is preliminary data.</text>
</comment>
<evidence type="ECO:0000313" key="2">
    <source>
        <dbReference type="Proteomes" id="UP001055156"/>
    </source>
</evidence>
<name>A0ABQ4TEU6_METOR</name>
<dbReference type="EMBL" id="BPQV01000021">
    <property type="protein sequence ID" value="GJE29803.1"/>
    <property type="molecule type" value="Genomic_DNA"/>
</dbReference>
<dbReference type="Proteomes" id="UP001055156">
    <property type="component" value="Unassembled WGS sequence"/>
</dbReference>
<protein>
    <recommendedName>
        <fullName evidence="3">N4-gp56 family major capsid protein</fullName>
    </recommendedName>
</protein>
<keyword evidence="2" id="KW-1185">Reference proteome</keyword>
<evidence type="ECO:0008006" key="3">
    <source>
        <dbReference type="Google" id="ProtNLM"/>
    </source>
</evidence>
<gene>
    <name evidence="1" type="ORF">LKMONMHP_4689</name>
</gene>